<accession>A0A4Y2AIL9</accession>
<keyword evidence="5" id="KW-1185">Reference proteome</keyword>
<protein>
    <submittedName>
        <fullName evidence="4">Sulfotransferase 1 family member D1</fullName>
    </submittedName>
</protein>
<dbReference type="SUPFAM" id="SSF52540">
    <property type="entry name" value="P-loop containing nucleoside triphosphate hydrolases"/>
    <property type="match status" value="1"/>
</dbReference>
<organism evidence="4 5">
    <name type="scientific">Araneus ventricosus</name>
    <name type="common">Orbweaver spider</name>
    <name type="synonym">Epeira ventricosa</name>
    <dbReference type="NCBI Taxonomy" id="182803"/>
    <lineage>
        <taxon>Eukaryota</taxon>
        <taxon>Metazoa</taxon>
        <taxon>Ecdysozoa</taxon>
        <taxon>Arthropoda</taxon>
        <taxon>Chelicerata</taxon>
        <taxon>Arachnida</taxon>
        <taxon>Araneae</taxon>
        <taxon>Araneomorphae</taxon>
        <taxon>Entelegynae</taxon>
        <taxon>Araneoidea</taxon>
        <taxon>Araneidae</taxon>
        <taxon>Araneus</taxon>
    </lineage>
</organism>
<dbReference type="InterPro" id="IPR000863">
    <property type="entry name" value="Sulfotransferase_dom"/>
</dbReference>
<gene>
    <name evidence="4" type="primary">Sult1d1_3</name>
    <name evidence="4" type="ORF">AVEN_65323_1</name>
</gene>
<dbReference type="Gene3D" id="3.40.50.300">
    <property type="entry name" value="P-loop containing nucleotide triphosphate hydrolases"/>
    <property type="match status" value="1"/>
</dbReference>
<dbReference type="InterPro" id="IPR027417">
    <property type="entry name" value="P-loop_NTPase"/>
</dbReference>
<dbReference type="PANTHER" id="PTHR11783">
    <property type="entry name" value="SULFOTRANSFERASE SULT"/>
    <property type="match status" value="1"/>
</dbReference>
<feature type="domain" description="Sulfotransferase" evidence="3">
    <location>
        <begin position="38"/>
        <end position="276"/>
    </location>
</feature>
<proteinExistence type="inferred from homology"/>
<comment type="similarity">
    <text evidence="1">Belongs to the sulfotransferase 1 family.</text>
</comment>
<sequence>MSTEAQINRQNIRGFDFPCSPGFTREKIESALDYSPKDDDIIISTFAKTGTTWVQYIVYEIFNDGKEPPSQTEMRRIMPYMEASGAEIVENLPPPRVLKYHLPYNLTPHNPKTRYITIIRNPFDVVVSYYHFLRQITTVNLNFDDLFDAFVAGRCVFGDYFDHILSWYEHKNDENVLLLSFDKMKKDPRTGLLLIAKFLGRDLEGNEELIERILKHTSFGYMKANVETMEKEDGSGKKYDRLDFFRSGGDGGKNGLMSETQEKRLRERMEEKLKGSDIQRLWN</sequence>
<dbReference type="Proteomes" id="UP000499080">
    <property type="component" value="Unassembled WGS sequence"/>
</dbReference>
<evidence type="ECO:0000256" key="2">
    <source>
        <dbReference type="ARBA" id="ARBA00022679"/>
    </source>
</evidence>
<dbReference type="GO" id="GO:0008146">
    <property type="term" value="F:sulfotransferase activity"/>
    <property type="evidence" value="ECO:0007669"/>
    <property type="project" value="InterPro"/>
</dbReference>
<dbReference type="EMBL" id="BGPR01000016">
    <property type="protein sequence ID" value="GBL78784.1"/>
    <property type="molecule type" value="Genomic_DNA"/>
</dbReference>
<dbReference type="Pfam" id="PF00685">
    <property type="entry name" value="Sulfotransfer_1"/>
    <property type="match status" value="1"/>
</dbReference>
<keyword evidence="2 4" id="KW-0808">Transferase</keyword>
<dbReference type="AlphaFoldDB" id="A0A4Y2AIL9"/>
<evidence type="ECO:0000256" key="1">
    <source>
        <dbReference type="ARBA" id="ARBA00005771"/>
    </source>
</evidence>
<evidence type="ECO:0000259" key="3">
    <source>
        <dbReference type="Pfam" id="PF00685"/>
    </source>
</evidence>
<dbReference type="OrthoDB" id="6418036at2759"/>
<evidence type="ECO:0000313" key="4">
    <source>
        <dbReference type="EMBL" id="GBL78784.1"/>
    </source>
</evidence>
<evidence type="ECO:0000313" key="5">
    <source>
        <dbReference type="Proteomes" id="UP000499080"/>
    </source>
</evidence>
<comment type="caution">
    <text evidence="4">The sequence shown here is derived from an EMBL/GenBank/DDBJ whole genome shotgun (WGS) entry which is preliminary data.</text>
</comment>
<reference evidence="4 5" key="1">
    <citation type="journal article" date="2019" name="Sci. Rep.">
        <title>Orb-weaving spider Araneus ventricosus genome elucidates the spidroin gene catalogue.</title>
        <authorList>
            <person name="Kono N."/>
            <person name="Nakamura H."/>
            <person name="Ohtoshi R."/>
            <person name="Moran D.A.P."/>
            <person name="Shinohara A."/>
            <person name="Yoshida Y."/>
            <person name="Fujiwara M."/>
            <person name="Mori M."/>
            <person name="Tomita M."/>
            <person name="Arakawa K."/>
        </authorList>
    </citation>
    <scope>NUCLEOTIDE SEQUENCE [LARGE SCALE GENOMIC DNA]</scope>
</reference>
<name>A0A4Y2AIL9_ARAVE</name>